<dbReference type="KEGG" id="abas:ACPOL_2229"/>
<accession>A0A2Z5FXF0</accession>
<keyword evidence="1" id="KW-0472">Membrane</keyword>
<dbReference type="EMBL" id="CP030840">
    <property type="protein sequence ID" value="AXC11553.1"/>
    <property type="molecule type" value="Genomic_DNA"/>
</dbReference>
<evidence type="ECO:0000256" key="1">
    <source>
        <dbReference type="SAM" id="Phobius"/>
    </source>
</evidence>
<feature type="transmembrane region" description="Helical" evidence="1">
    <location>
        <begin position="25"/>
        <end position="44"/>
    </location>
</feature>
<protein>
    <submittedName>
        <fullName evidence="2">Uncharacterized protein</fullName>
    </submittedName>
</protein>
<reference evidence="2 3" key="1">
    <citation type="journal article" date="2018" name="Front. Microbiol.">
        <title>Hydrolytic Capabilities as a Key to Environmental Success: Chitinolytic and Cellulolytic Acidobacteria From Acidic Sub-arctic Soils and Boreal Peatlands.</title>
        <authorList>
            <person name="Belova S.E."/>
            <person name="Ravin N.V."/>
            <person name="Pankratov T.A."/>
            <person name="Rakitin A.L."/>
            <person name="Ivanova A.A."/>
            <person name="Beletsky A.V."/>
            <person name="Mardanov A.V."/>
            <person name="Sinninghe Damste J.S."/>
            <person name="Dedysh S.N."/>
        </authorList>
    </citation>
    <scope>NUCLEOTIDE SEQUENCE [LARGE SCALE GENOMIC DNA]</scope>
    <source>
        <strain evidence="2 3">SBC82</strain>
    </source>
</reference>
<proteinExistence type="predicted"/>
<gene>
    <name evidence="2" type="ORF">ACPOL_2229</name>
</gene>
<dbReference type="Proteomes" id="UP000253606">
    <property type="component" value="Chromosome"/>
</dbReference>
<evidence type="ECO:0000313" key="2">
    <source>
        <dbReference type="EMBL" id="AXC11553.1"/>
    </source>
</evidence>
<dbReference type="AlphaFoldDB" id="A0A2Z5FXF0"/>
<keyword evidence="3" id="KW-1185">Reference proteome</keyword>
<name>A0A2Z5FXF0_9BACT</name>
<evidence type="ECO:0000313" key="3">
    <source>
        <dbReference type="Proteomes" id="UP000253606"/>
    </source>
</evidence>
<sequence>MVGGAVAAVGLYQRRAASRLLTRPIGIQIGTIIGVLAAFVASAFNAGSMVFERYILHGGEAMEKAFQSSMEQGSAMAAQFISAPPAQAKEALHFWTSPDGRAAATLLTALMTSIGITVFSMIGGALGTRIFSGRNPSLRNS</sequence>
<keyword evidence="1" id="KW-1133">Transmembrane helix</keyword>
<feature type="transmembrane region" description="Helical" evidence="1">
    <location>
        <begin position="102"/>
        <end position="126"/>
    </location>
</feature>
<keyword evidence="1" id="KW-0812">Transmembrane</keyword>
<organism evidence="2 3">
    <name type="scientific">Acidisarcina polymorpha</name>
    <dbReference type="NCBI Taxonomy" id="2211140"/>
    <lineage>
        <taxon>Bacteria</taxon>
        <taxon>Pseudomonadati</taxon>
        <taxon>Acidobacteriota</taxon>
        <taxon>Terriglobia</taxon>
        <taxon>Terriglobales</taxon>
        <taxon>Acidobacteriaceae</taxon>
        <taxon>Acidisarcina</taxon>
    </lineage>
</organism>